<dbReference type="SUPFAM" id="SSF56349">
    <property type="entry name" value="DNA breaking-rejoining enzymes"/>
    <property type="match status" value="1"/>
</dbReference>
<feature type="region of interest" description="Disordered" evidence="3">
    <location>
        <begin position="229"/>
        <end position="256"/>
    </location>
</feature>
<dbReference type="InterPro" id="IPR011010">
    <property type="entry name" value="DNA_brk_join_enz"/>
</dbReference>
<evidence type="ECO:0000313" key="4">
    <source>
        <dbReference type="Ensembl" id="ENSXETP00000106932"/>
    </source>
</evidence>
<proteinExistence type="predicted"/>
<dbReference type="GeneTree" id="ENSGT01070000254374"/>
<dbReference type="SUPFAM" id="SSF47823">
    <property type="entry name" value="lambda integrase-like, N-terminal domain"/>
    <property type="match status" value="1"/>
</dbReference>
<accession>A0A803JGC4</accession>
<reference evidence="4" key="2">
    <citation type="submission" date="2021-03" db="UniProtKB">
        <authorList>
            <consortium name="Ensembl"/>
        </authorList>
    </citation>
    <scope>IDENTIFICATION</scope>
</reference>
<evidence type="ECO:0000256" key="2">
    <source>
        <dbReference type="ARBA" id="ARBA00023172"/>
    </source>
</evidence>
<dbReference type="InParanoid" id="A0A803JGC4"/>
<feature type="region of interest" description="Disordered" evidence="3">
    <location>
        <begin position="326"/>
        <end position="349"/>
    </location>
</feature>
<protein>
    <recommendedName>
        <fullName evidence="5">Tyr recombinase domain-containing protein</fullName>
    </recommendedName>
</protein>
<keyword evidence="1" id="KW-0238">DNA-binding</keyword>
<keyword evidence="2" id="KW-0233">DNA recombination</keyword>
<dbReference type="PANTHER" id="PTHR33066">
    <property type="entry name" value="INTEGRASE_SAM-LIKE_N DOMAIN-CONTAINING PROTEIN"/>
    <property type="match status" value="1"/>
</dbReference>
<evidence type="ECO:0000256" key="3">
    <source>
        <dbReference type="SAM" id="MobiDB-lite"/>
    </source>
</evidence>
<reference evidence="4" key="1">
    <citation type="journal article" date="2010" name="Science">
        <title>The genome of the Western clawed frog Xenopus tropicalis.</title>
        <authorList>
            <person name="Hellsten U."/>
            <person name="Harland R.M."/>
            <person name="Gilchrist M.J."/>
            <person name="Hendrix D."/>
            <person name="Jurka J."/>
            <person name="Kapitonov V."/>
            <person name="Ovcharenko I."/>
            <person name="Putnam N.H."/>
            <person name="Shu S."/>
            <person name="Taher L."/>
            <person name="Blitz I.L."/>
            <person name="Blumberg B."/>
            <person name="Dichmann D.S."/>
            <person name="Dubchak I."/>
            <person name="Amaya E."/>
            <person name="Detter J.C."/>
            <person name="Fletcher R."/>
            <person name="Gerhard D.S."/>
            <person name="Goodstein D."/>
            <person name="Graves T."/>
            <person name="Grigoriev I.V."/>
            <person name="Grimwood J."/>
            <person name="Kawashima T."/>
            <person name="Lindquist E."/>
            <person name="Lucas S.M."/>
            <person name="Mead P.E."/>
            <person name="Mitros T."/>
            <person name="Ogino H."/>
            <person name="Ohta Y."/>
            <person name="Poliakov A.V."/>
            <person name="Pollet N."/>
            <person name="Robert J."/>
            <person name="Salamov A."/>
            <person name="Sater A.K."/>
            <person name="Schmutz J."/>
            <person name="Terry A."/>
            <person name="Vize P.D."/>
            <person name="Warren W.C."/>
            <person name="Wells D."/>
            <person name="Wills A."/>
            <person name="Wilson R.K."/>
            <person name="Zimmerman L.B."/>
            <person name="Zorn A.M."/>
            <person name="Grainger R."/>
            <person name="Grammer T."/>
            <person name="Khokha M.K."/>
            <person name="Richardson P.M."/>
            <person name="Rokhsar D.S."/>
        </authorList>
    </citation>
    <scope>NUCLEOTIDE SEQUENCE [LARGE SCALE GENOMIC DNA]</scope>
    <source>
        <strain evidence="4">Nigerian</strain>
    </source>
</reference>
<evidence type="ECO:0000256" key="1">
    <source>
        <dbReference type="ARBA" id="ARBA00023125"/>
    </source>
</evidence>
<dbReference type="PANTHER" id="PTHR33066:SF2">
    <property type="entry name" value="FILAGGRIN-2-LIKE"/>
    <property type="match status" value="1"/>
</dbReference>
<evidence type="ECO:0008006" key="5">
    <source>
        <dbReference type="Google" id="ProtNLM"/>
    </source>
</evidence>
<dbReference type="GO" id="GO:0006310">
    <property type="term" value="P:DNA recombination"/>
    <property type="evidence" value="ECO:0007669"/>
    <property type="project" value="UniProtKB-KW"/>
</dbReference>
<name>A0A803JGC4_XENTR</name>
<dbReference type="Gene3D" id="1.10.443.10">
    <property type="entry name" value="Intergrase catalytic core"/>
    <property type="match status" value="1"/>
</dbReference>
<dbReference type="Gene3D" id="1.10.150.130">
    <property type="match status" value="1"/>
</dbReference>
<dbReference type="AlphaFoldDB" id="A0A803JGC4"/>
<dbReference type="GO" id="GO:0003677">
    <property type="term" value="F:DNA binding"/>
    <property type="evidence" value="ECO:0007669"/>
    <property type="project" value="UniProtKB-KW"/>
</dbReference>
<dbReference type="InterPro" id="IPR013762">
    <property type="entry name" value="Integrase-like_cat_sf"/>
</dbReference>
<dbReference type="GO" id="GO:0015074">
    <property type="term" value="P:DNA integration"/>
    <property type="evidence" value="ECO:0007669"/>
    <property type="project" value="InterPro"/>
</dbReference>
<organism evidence="4">
    <name type="scientific">Xenopus tropicalis</name>
    <name type="common">Western clawed frog</name>
    <name type="synonym">Silurana tropicalis</name>
    <dbReference type="NCBI Taxonomy" id="8364"/>
    <lineage>
        <taxon>Eukaryota</taxon>
        <taxon>Metazoa</taxon>
        <taxon>Chordata</taxon>
        <taxon>Craniata</taxon>
        <taxon>Vertebrata</taxon>
        <taxon>Euteleostomi</taxon>
        <taxon>Amphibia</taxon>
        <taxon>Batrachia</taxon>
        <taxon>Anura</taxon>
        <taxon>Pipoidea</taxon>
        <taxon>Pipidae</taxon>
        <taxon>Xenopodinae</taxon>
        <taxon>Xenopus</taxon>
        <taxon>Silurana</taxon>
    </lineage>
</organism>
<feature type="region of interest" description="Disordered" evidence="3">
    <location>
        <begin position="39"/>
        <end position="62"/>
    </location>
</feature>
<dbReference type="InterPro" id="IPR010998">
    <property type="entry name" value="Integrase_recombinase_N"/>
</dbReference>
<feature type="region of interest" description="Disordered" evidence="3">
    <location>
        <begin position="363"/>
        <end position="383"/>
    </location>
</feature>
<feature type="region of interest" description="Disordered" evidence="3">
    <location>
        <begin position="191"/>
        <end position="217"/>
    </location>
</feature>
<dbReference type="Ensembl" id="ENSXETT00000111452">
    <property type="protein sequence ID" value="ENSXETP00000106932"/>
    <property type="gene ID" value="ENSXETG00000042159"/>
</dbReference>
<sequence length="743" mass="82201">MHKHSRSTWVANSPQKKYLNPYAIHRLPRRTLRLKPAHGLPSYGKTIMPQGGNSTSHRRKVNHRKNLHETTRSYDLNHRSSPICPVSHAAPAAGLPQTMGKTPARPQKANTSVTTNKGLSTLVAPTQESPSRQNLLIHRLGCHHNRRQSTRLGRRLRPQNSARTMVPTGGKTAYQFVRNSGSISFHHPLGAPTARTPSEDPVRQRHHSGLYKSPGRYKEPRLLEGSIATTPMGRRQPLPPHSGVHSRPSQLGSRFPQPKLCRSRRVVPEQGGFPATYTPLGDTAGRPDGLPVQSPGPSLLHQIPRPKGICNRRNDHALGIHTSVHLSTHPHDPPGSPQTPTIPDNSHRPHSILATKTVVLRPPSTSNCSALETPLETGPPTPERTIPPWAGKPGSHGMAIETTIWSQKGFSDKVTSTLLKARKPTTVASYHRIWNTFLTRCTETQRNSSKCHIPSLLDFLQGGLDKGLGVNSLKVQVSALSLLFQDQLALHPDVRTFLQAATHIKPPYKSPIPPWDLNLLLRTLQSASFEPLATIDLKLLTWKVVFLVAISSARRISELGALSYKTPYCIFHEDKVVLRTLPTFLPKVTSAFHLNQEIVLPSLCPKPSSPQEHLLHNLDVVRALKFYIHRTRDFRKSDSLFVLYGAQHKGAKASKASIARWIKSLITAAYRDKGLPIPFKTSAHTTRAISTSWALANAASAEQLCKAATWSSIHTFTKFYKFHVFSSAEAAFGRKVLQAAVKP</sequence>